<feature type="transmembrane region" description="Helical" evidence="8">
    <location>
        <begin position="99"/>
        <end position="120"/>
    </location>
</feature>
<evidence type="ECO:0000259" key="9">
    <source>
        <dbReference type="PROSITE" id="PS50928"/>
    </source>
</evidence>
<evidence type="ECO:0000313" key="11">
    <source>
        <dbReference type="Proteomes" id="UP000037939"/>
    </source>
</evidence>
<organism evidence="10 11">
    <name type="scientific">Amantichitinum ursilacus</name>
    <dbReference type="NCBI Taxonomy" id="857265"/>
    <lineage>
        <taxon>Bacteria</taxon>
        <taxon>Pseudomonadati</taxon>
        <taxon>Pseudomonadota</taxon>
        <taxon>Betaproteobacteria</taxon>
        <taxon>Neisseriales</taxon>
        <taxon>Chitinibacteraceae</taxon>
        <taxon>Amantichitinum</taxon>
    </lineage>
</organism>
<keyword evidence="11" id="KW-1185">Reference proteome</keyword>
<dbReference type="GO" id="GO:0006865">
    <property type="term" value="P:amino acid transport"/>
    <property type="evidence" value="ECO:0007669"/>
    <property type="project" value="TreeGrafter"/>
</dbReference>
<dbReference type="STRING" id="857265.WG78_00055"/>
<evidence type="ECO:0000256" key="7">
    <source>
        <dbReference type="ARBA" id="ARBA00023136"/>
    </source>
</evidence>
<dbReference type="InterPro" id="IPR010065">
    <property type="entry name" value="AA_ABC_transptr_permease_3TM"/>
</dbReference>
<evidence type="ECO:0000256" key="3">
    <source>
        <dbReference type="ARBA" id="ARBA00022448"/>
    </source>
</evidence>
<sequence>MDALSSWDVIKNNLPWLLWGAWPDGPLGGLALTVVLAAGSALGSAVLGLALGILLAVLRGVPRHALLGTLAFLRAIPVLMLIFWVYFLLPICLHIDVPGVWSVMCALTLISAAYLAHAVYAGIEGISKGQWEAALATGLTHWQTLRLVILPQALRMMAPSFINQWVTLIKDTSLAYIVGVGELAMVTAQVSNRVMIYPAQLFLFAGVLYFALCQGVTWAGNRVAKTAWQS</sequence>
<dbReference type="GO" id="GO:0043190">
    <property type="term" value="C:ATP-binding cassette (ABC) transporter complex"/>
    <property type="evidence" value="ECO:0007669"/>
    <property type="project" value="InterPro"/>
</dbReference>
<feature type="domain" description="ABC transmembrane type-1" evidence="9">
    <location>
        <begin position="30"/>
        <end position="213"/>
    </location>
</feature>
<evidence type="ECO:0000256" key="6">
    <source>
        <dbReference type="ARBA" id="ARBA00022989"/>
    </source>
</evidence>
<evidence type="ECO:0000256" key="5">
    <source>
        <dbReference type="ARBA" id="ARBA00022692"/>
    </source>
</evidence>
<keyword evidence="3 8" id="KW-0813">Transport</keyword>
<dbReference type="CDD" id="cd06261">
    <property type="entry name" value="TM_PBP2"/>
    <property type="match status" value="1"/>
</dbReference>
<proteinExistence type="inferred from homology"/>
<evidence type="ECO:0000256" key="2">
    <source>
        <dbReference type="ARBA" id="ARBA00010072"/>
    </source>
</evidence>
<dbReference type="Proteomes" id="UP000037939">
    <property type="component" value="Unassembled WGS sequence"/>
</dbReference>
<dbReference type="Gene3D" id="1.10.3720.10">
    <property type="entry name" value="MetI-like"/>
    <property type="match status" value="1"/>
</dbReference>
<keyword evidence="5 8" id="KW-0812">Transmembrane</keyword>
<dbReference type="PANTHER" id="PTHR30614:SF21">
    <property type="entry name" value="AMINO ACID ABC TRANSPORTER PERMEASE"/>
    <property type="match status" value="1"/>
</dbReference>
<evidence type="ECO:0000256" key="1">
    <source>
        <dbReference type="ARBA" id="ARBA00004429"/>
    </source>
</evidence>
<keyword evidence="4" id="KW-1003">Cell membrane</keyword>
<evidence type="ECO:0000256" key="8">
    <source>
        <dbReference type="RuleBase" id="RU363032"/>
    </source>
</evidence>
<comment type="subcellular location">
    <subcellularLocation>
        <location evidence="1">Cell inner membrane</location>
        <topology evidence="1">Multi-pass membrane protein</topology>
    </subcellularLocation>
    <subcellularLocation>
        <location evidence="8">Cell membrane</location>
        <topology evidence="8">Multi-pass membrane protein</topology>
    </subcellularLocation>
</comment>
<dbReference type="PANTHER" id="PTHR30614">
    <property type="entry name" value="MEMBRANE COMPONENT OF AMINO ACID ABC TRANSPORTER"/>
    <property type="match status" value="1"/>
</dbReference>
<dbReference type="SUPFAM" id="SSF161098">
    <property type="entry name" value="MetI-like"/>
    <property type="match status" value="1"/>
</dbReference>
<dbReference type="PROSITE" id="PS50928">
    <property type="entry name" value="ABC_TM1"/>
    <property type="match status" value="1"/>
</dbReference>
<name>A0A0N1JTR9_9NEIS</name>
<gene>
    <name evidence="10" type="primary">gltK_1</name>
    <name evidence="10" type="ORF">WG78_00055</name>
</gene>
<keyword evidence="7 8" id="KW-0472">Membrane</keyword>
<feature type="transmembrane region" description="Helical" evidence="8">
    <location>
        <begin position="27"/>
        <end position="58"/>
    </location>
</feature>
<dbReference type="InterPro" id="IPR043429">
    <property type="entry name" value="ArtM/GltK/GlnP/TcyL/YhdX-like"/>
</dbReference>
<protein>
    <submittedName>
        <fullName evidence="10">Glutamate/aspartate transport system permease protein GltK</fullName>
    </submittedName>
</protein>
<dbReference type="PATRIC" id="fig|857265.3.peg.11"/>
<dbReference type="InterPro" id="IPR000515">
    <property type="entry name" value="MetI-like"/>
</dbReference>
<dbReference type="NCBIfam" id="TIGR01726">
    <property type="entry name" value="HEQRo_perm_3TM"/>
    <property type="match status" value="1"/>
</dbReference>
<evidence type="ECO:0000313" key="10">
    <source>
        <dbReference type="EMBL" id="KPC55004.1"/>
    </source>
</evidence>
<dbReference type="AlphaFoldDB" id="A0A0N1JTR9"/>
<accession>A0A0N1JTR9</accession>
<keyword evidence="6 8" id="KW-1133">Transmembrane helix</keyword>
<reference evidence="10 11" key="1">
    <citation type="submission" date="2015-07" db="EMBL/GenBank/DDBJ databases">
        <title>Draft genome sequence of the Amantichitinum ursilacus IGB-41, a new chitin-degrading bacterium.</title>
        <authorList>
            <person name="Kirstahler P."/>
            <person name="Guenther M."/>
            <person name="Grumaz C."/>
            <person name="Rupp S."/>
            <person name="Zibek S."/>
            <person name="Sohn K."/>
        </authorList>
    </citation>
    <scope>NUCLEOTIDE SEQUENCE [LARGE SCALE GENOMIC DNA]</scope>
    <source>
        <strain evidence="10 11">IGB-41</strain>
    </source>
</reference>
<dbReference type="GO" id="GO:0022857">
    <property type="term" value="F:transmembrane transporter activity"/>
    <property type="evidence" value="ECO:0007669"/>
    <property type="project" value="InterPro"/>
</dbReference>
<evidence type="ECO:0000256" key="4">
    <source>
        <dbReference type="ARBA" id="ARBA00022475"/>
    </source>
</evidence>
<feature type="transmembrane region" description="Helical" evidence="8">
    <location>
        <begin position="201"/>
        <end position="220"/>
    </location>
</feature>
<dbReference type="InterPro" id="IPR035906">
    <property type="entry name" value="MetI-like_sf"/>
</dbReference>
<feature type="transmembrane region" description="Helical" evidence="8">
    <location>
        <begin position="65"/>
        <end position="87"/>
    </location>
</feature>
<dbReference type="RefSeq" id="WP_053935746.1">
    <property type="nucleotide sequence ID" value="NZ_LAQT01000001.1"/>
</dbReference>
<comment type="similarity">
    <text evidence="2">Belongs to the binding-protein-dependent transport system permease family. HisMQ subfamily.</text>
</comment>
<dbReference type="EMBL" id="LAQT01000001">
    <property type="protein sequence ID" value="KPC55004.1"/>
    <property type="molecule type" value="Genomic_DNA"/>
</dbReference>
<dbReference type="Pfam" id="PF00528">
    <property type="entry name" value="BPD_transp_1"/>
    <property type="match status" value="1"/>
</dbReference>
<dbReference type="OrthoDB" id="9771188at2"/>
<comment type="caution">
    <text evidence="10">The sequence shown here is derived from an EMBL/GenBank/DDBJ whole genome shotgun (WGS) entry which is preliminary data.</text>
</comment>